<dbReference type="AlphaFoldDB" id="A0AAD2ECN8"/>
<feature type="repeat" description="PPR" evidence="3">
    <location>
        <begin position="182"/>
        <end position="216"/>
    </location>
</feature>
<dbReference type="PANTHER" id="PTHR47941">
    <property type="entry name" value="PENTATRICOPEPTIDE REPEAT-CONTAINING PROTEIN 3, MITOCHONDRIAL"/>
    <property type="match status" value="1"/>
</dbReference>
<dbReference type="InterPro" id="IPR002885">
    <property type="entry name" value="PPR_rpt"/>
</dbReference>
<protein>
    <recommendedName>
        <fullName evidence="6">Pentatricopeptide repeat-containing protein</fullName>
    </recommendedName>
</protein>
<evidence type="ECO:0008006" key="6">
    <source>
        <dbReference type="Google" id="ProtNLM"/>
    </source>
</evidence>
<comment type="similarity">
    <text evidence="1">Belongs to the PPR family. P subfamily.</text>
</comment>
<dbReference type="PROSITE" id="PS51375">
    <property type="entry name" value="PPR"/>
    <property type="match status" value="5"/>
</dbReference>
<feature type="repeat" description="PPR" evidence="3">
    <location>
        <begin position="147"/>
        <end position="181"/>
    </location>
</feature>
<evidence type="ECO:0000313" key="4">
    <source>
        <dbReference type="EMBL" id="CAI9785724.1"/>
    </source>
</evidence>
<proteinExistence type="inferred from homology"/>
<dbReference type="Pfam" id="PF13041">
    <property type="entry name" value="PPR_2"/>
    <property type="match status" value="3"/>
</dbReference>
<dbReference type="Pfam" id="PF01535">
    <property type="entry name" value="PPR"/>
    <property type="match status" value="1"/>
</dbReference>
<evidence type="ECO:0000313" key="5">
    <source>
        <dbReference type="Proteomes" id="UP000834106"/>
    </source>
</evidence>
<evidence type="ECO:0000256" key="2">
    <source>
        <dbReference type="ARBA" id="ARBA00022737"/>
    </source>
</evidence>
<dbReference type="InterPro" id="IPR011990">
    <property type="entry name" value="TPR-like_helical_dom_sf"/>
</dbReference>
<sequence>MTKLTHQETLCEGDEIRCTAQFDFPNSGIHSSFLSRHIRNGFQNCSKRMVEAEISPDYTTLNVLLNSLCNFNRVALGFSVMGGILKRGIVLGKTDEAIGLFNLMIQRDEEMDCFTFNILMNGLCSEGRIDDARELFVLIEAKGHKGDVVSYNVLINGYCKCQKLEETMRLFKEMVHKEYTLDVVTFNILLDGLFQIGNVKDAQSLFARMKVHEVIPTSGTYNILLYGCFKNNCLAEAMKLFHNLERSGLNFGLDTYNYVLHGCAPSMVNFNTLIRGFCNLSEVSKVVELLVKLKERNISPDEDTEIPRGAEGVGGFCIKTRDSSPGSGNRGLNNPKSGVIDFEKEDWEGVIDGWSPSIVKYGTVD</sequence>
<name>A0AAD2ECN8_9LAMI</name>
<dbReference type="Pfam" id="PF12854">
    <property type="entry name" value="PPR_1"/>
    <property type="match status" value="1"/>
</dbReference>
<feature type="repeat" description="PPR" evidence="3">
    <location>
        <begin position="217"/>
        <end position="251"/>
    </location>
</feature>
<evidence type="ECO:0000256" key="1">
    <source>
        <dbReference type="ARBA" id="ARBA00007626"/>
    </source>
</evidence>
<dbReference type="EMBL" id="OU503057">
    <property type="protein sequence ID" value="CAI9785724.1"/>
    <property type="molecule type" value="Genomic_DNA"/>
</dbReference>
<organism evidence="4 5">
    <name type="scientific">Fraxinus pennsylvanica</name>
    <dbReference type="NCBI Taxonomy" id="56036"/>
    <lineage>
        <taxon>Eukaryota</taxon>
        <taxon>Viridiplantae</taxon>
        <taxon>Streptophyta</taxon>
        <taxon>Embryophyta</taxon>
        <taxon>Tracheophyta</taxon>
        <taxon>Spermatophyta</taxon>
        <taxon>Magnoliopsida</taxon>
        <taxon>eudicotyledons</taxon>
        <taxon>Gunneridae</taxon>
        <taxon>Pentapetalae</taxon>
        <taxon>asterids</taxon>
        <taxon>lamiids</taxon>
        <taxon>Lamiales</taxon>
        <taxon>Oleaceae</taxon>
        <taxon>Oleeae</taxon>
        <taxon>Fraxinus</taxon>
    </lineage>
</organism>
<reference evidence="4" key="1">
    <citation type="submission" date="2023-05" db="EMBL/GenBank/DDBJ databases">
        <authorList>
            <person name="Huff M."/>
        </authorList>
    </citation>
    <scope>NUCLEOTIDE SEQUENCE</scope>
</reference>
<dbReference type="NCBIfam" id="TIGR00756">
    <property type="entry name" value="PPR"/>
    <property type="match status" value="5"/>
</dbReference>
<gene>
    <name evidence="4" type="ORF">FPE_LOCUS33154</name>
</gene>
<keyword evidence="5" id="KW-1185">Reference proteome</keyword>
<dbReference type="Proteomes" id="UP000834106">
    <property type="component" value="Chromosome 22"/>
</dbReference>
<accession>A0AAD2ECN8</accession>
<evidence type="ECO:0000256" key="3">
    <source>
        <dbReference type="PROSITE-ProRule" id="PRU00708"/>
    </source>
</evidence>
<feature type="repeat" description="PPR" evidence="3">
    <location>
        <begin position="266"/>
        <end position="300"/>
    </location>
</feature>
<feature type="repeat" description="PPR" evidence="3">
    <location>
        <begin position="112"/>
        <end position="146"/>
    </location>
</feature>
<dbReference type="Gene3D" id="1.25.40.10">
    <property type="entry name" value="Tetratricopeptide repeat domain"/>
    <property type="match status" value="2"/>
</dbReference>
<keyword evidence="2" id="KW-0677">Repeat</keyword>
<dbReference type="SUPFAM" id="SSF81901">
    <property type="entry name" value="HCP-like"/>
    <property type="match status" value="1"/>
</dbReference>